<organism evidence="2">
    <name type="scientific">Palpitomonas bilix</name>
    <dbReference type="NCBI Taxonomy" id="652834"/>
    <lineage>
        <taxon>Eukaryota</taxon>
        <taxon>Eukaryota incertae sedis</taxon>
    </lineage>
</organism>
<protein>
    <submittedName>
        <fullName evidence="2">Uncharacterized protein</fullName>
    </submittedName>
</protein>
<name>A0A7S3LVG4_9EUKA</name>
<gene>
    <name evidence="2" type="ORF">PBIL07802_LOCUS28618</name>
</gene>
<dbReference type="AlphaFoldDB" id="A0A7S3LVG4"/>
<evidence type="ECO:0000256" key="1">
    <source>
        <dbReference type="SAM" id="MobiDB-lite"/>
    </source>
</evidence>
<feature type="compositionally biased region" description="Pro residues" evidence="1">
    <location>
        <begin position="315"/>
        <end position="325"/>
    </location>
</feature>
<feature type="compositionally biased region" description="Basic and acidic residues" evidence="1">
    <location>
        <begin position="485"/>
        <end position="499"/>
    </location>
</feature>
<feature type="compositionally biased region" description="Basic and acidic residues" evidence="1">
    <location>
        <begin position="406"/>
        <end position="416"/>
    </location>
</feature>
<evidence type="ECO:0000313" key="2">
    <source>
        <dbReference type="EMBL" id="CAE0266279.1"/>
    </source>
</evidence>
<sequence>MKVPDYTKVVHSLAWVNKIGGKEGWALTDEATQGDFLVSTFGVKELEVKRKREWKDGAQLEIAPLLGLSPLDQVNPIDIKRTDEDYPTALLDDPSLKDPNKHSITRQFLKNVSPTFPLSSLCSSQQLEGAKNGQRVVRISIRAHSLPQELIRKEKSGSGLKCKPDRWEKFMWPPQDGERKCASCPKGAEYVPDSPQHALDSSHNAPFWLAFFATRGEKMTCVCMPKPTTRTDSECIWEIDLQRVRSAFAASFDLDVNEVQLEDIGYYYSPCFHPDSVCRKCRERYVTNASSNESSPAQRGRDDRTHIRKNRYGGPFPPPASPPASPRTSPTSSPSSCPSSSTQTEGKKPRSNHGPWILATFEVCLLEKREGKVEESSLSPPSCVRAHLYGQGSTIKRNLREFQRKRKGAENLHEEGGGDAESGRMTIDALPFSPLRNNRKRRRETKTTSTLQKRVRVVEKDHGNIMVGAGDEGRGAREGGIMYEVKSEEDGMGEHKEQSKEDDDKEGDERQHSEVPLIGEGGWGTQRKAVPSRDLHQ</sequence>
<feature type="region of interest" description="Disordered" evidence="1">
    <location>
        <begin position="465"/>
        <end position="537"/>
    </location>
</feature>
<dbReference type="EMBL" id="HBIB01043822">
    <property type="protein sequence ID" value="CAE0266279.1"/>
    <property type="molecule type" value="Transcribed_RNA"/>
</dbReference>
<feature type="region of interest" description="Disordered" evidence="1">
    <location>
        <begin position="289"/>
        <end position="354"/>
    </location>
</feature>
<feature type="compositionally biased region" description="Low complexity" evidence="1">
    <location>
        <begin position="326"/>
        <end position="342"/>
    </location>
</feature>
<feature type="region of interest" description="Disordered" evidence="1">
    <location>
        <begin position="406"/>
        <end position="425"/>
    </location>
</feature>
<proteinExistence type="predicted"/>
<accession>A0A7S3LVG4</accession>
<reference evidence="2" key="1">
    <citation type="submission" date="2021-01" db="EMBL/GenBank/DDBJ databases">
        <authorList>
            <person name="Corre E."/>
            <person name="Pelletier E."/>
            <person name="Niang G."/>
            <person name="Scheremetjew M."/>
            <person name="Finn R."/>
            <person name="Kale V."/>
            <person name="Holt S."/>
            <person name="Cochrane G."/>
            <person name="Meng A."/>
            <person name="Brown T."/>
            <person name="Cohen L."/>
        </authorList>
    </citation>
    <scope>NUCLEOTIDE SEQUENCE</scope>
    <source>
        <strain evidence="2">NIES-2562</strain>
    </source>
</reference>